<dbReference type="AlphaFoldDB" id="A0A7G9YLP8"/>
<name>A0A7G9YLP8_9EURY</name>
<sequence>MNKIKFLTDRIKNDLTESRIDWRVALLFIPVAFLTYLFHEFGHWIVGEMLGNDMVLSLNNATARSGYYIDNAHVLYISMGGPAFTILQAIIFLAIIEKSKSIYAYPVVFFAAFSRFFSVVFGGFSLQDEARISSMLDISIYTVAIIVLSVLFLIVWRSSYLLKLNLKAIGYFTILSTLSILLVIGVNELII</sequence>
<feature type="transmembrane region" description="Helical" evidence="1">
    <location>
        <begin position="138"/>
        <end position="156"/>
    </location>
</feature>
<feature type="transmembrane region" description="Helical" evidence="1">
    <location>
        <begin position="103"/>
        <end position="126"/>
    </location>
</feature>
<evidence type="ECO:0000256" key="1">
    <source>
        <dbReference type="SAM" id="Phobius"/>
    </source>
</evidence>
<gene>
    <name evidence="2" type="ORF">JAJEHNPH_00021</name>
    <name evidence="3" type="ORF">OEPDFBKK_00007</name>
</gene>
<evidence type="ECO:0000313" key="3">
    <source>
        <dbReference type="EMBL" id="QNO48932.1"/>
    </source>
</evidence>
<dbReference type="EMBL" id="MT631367">
    <property type="protein sequence ID" value="QNO48932.1"/>
    <property type="molecule type" value="Genomic_DNA"/>
</dbReference>
<dbReference type="EMBL" id="MT631354">
    <property type="protein sequence ID" value="QNO48561.1"/>
    <property type="molecule type" value="Genomic_DNA"/>
</dbReference>
<proteinExistence type="predicted"/>
<evidence type="ECO:0000313" key="2">
    <source>
        <dbReference type="EMBL" id="QNO48561.1"/>
    </source>
</evidence>
<feature type="transmembrane region" description="Helical" evidence="1">
    <location>
        <begin position="74"/>
        <end position="96"/>
    </location>
</feature>
<keyword evidence="1" id="KW-0472">Membrane</keyword>
<accession>A0A7G9YLP8</accession>
<feature type="transmembrane region" description="Helical" evidence="1">
    <location>
        <begin position="20"/>
        <end position="39"/>
    </location>
</feature>
<organism evidence="3">
    <name type="scientific">Candidatus Methanogaster sp. ANME-2c ERB4</name>
    <dbReference type="NCBI Taxonomy" id="2759911"/>
    <lineage>
        <taxon>Archaea</taxon>
        <taxon>Methanobacteriati</taxon>
        <taxon>Methanobacteriota</taxon>
        <taxon>Stenosarchaea group</taxon>
        <taxon>Methanomicrobia</taxon>
        <taxon>Methanosarcinales</taxon>
        <taxon>ANME-2 cluster</taxon>
        <taxon>Candidatus Methanogasteraceae</taxon>
        <taxon>Candidatus Methanogaster</taxon>
    </lineage>
</organism>
<keyword evidence="1" id="KW-0812">Transmembrane</keyword>
<keyword evidence="1" id="KW-1133">Transmembrane helix</keyword>
<protein>
    <recommendedName>
        <fullName evidence="4">Peptidase M50 domain-containing protein</fullName>
    </recommendedName>
</protein>
<reference evidence="3" key="1">
    <citation type="submission" date="2020-06" db="EMBL/GenBank/DDBJ databases">
        <title>Unique genomic features of the anaerobic methanotrophic archaea.</title>
        <authorList>
            <person name="Chadwick G.L."/>
            <person name="Skennerton C.T."/>
            <person name="Laso-Perez R."/>
            <person name="Leu A.O."/>
            <person name="Speth D.R."/>
            <person name="Yu H."/>
            <person name="Morgan-Lang C."/>
            <person name="Hatzenpichler R."/>
            <person name="Goudeau D."/>
            <person name="Malmstrom R."/>
            <person name="Brazelton W.J."/>
            <person name="Woyke T."/>
            <person name="Hallam S.J."/>
            <person name="Tyson G.W."/>
            <person name="Wegener G."/>
            <person name="Boetius A."/>
            <person name="Orphan V."/>
        </authorList>
    </citation>
    <scope>NUCLEOTIDE SEQUENCE</scope>
</reference>
<feature type="transmembrane region" description="Helical" evidence="1">
    <location>
        <begin position="168"/>
        <end position="186"/>
    </location>
</feature>
<evidence type="ECO:0008006" key="4">
    <source>
        <dbReference type="Google" id="ProtNLM"/>
    </source>
</evidence>